<keyword evidence="2" id="KW-1185">Reference proteome</keyword>
<dbReference type="EMBL" id="JADBEF010000001">
    <property type="protein sequence ID" value="MBE1559746.1"/>
    <property type="molecule type" value="Genomic_DNA"/>
</dbReference>
<evidence type="ECO:0008006" key="3">
    <source>
        <dbReference type="Google" id="ProtNLM"/>
    </source>
</evidence>
<sequence length="50" mass="5595">MKGDRGLKLSGYEVFRFGTAELDDLARARPLLQQFFADLSDRFDVTLSAG</sequence>
<evidence type="ECO:0000313" key="2">
    <source>
        <dbReference type="Proteomes" id="UP000661607"/>
    </source>
</evidence>
<name>A0ABR9KCK5_9ACTN</name>
<accession>A0ABR9KCK5</accession>
<evidence type="ECO:0000313" key="1">
    <source>
        <dbReference type="EMBL" id="MBE1559746.1"/>
    </source>
</evidence>
<comment type="caution">
    <text evidence="1">The sequence shown here is derived from an EMBL/GenBank/DDBJ whole genome shotgun (WGS) entry which is preliminary data.</text>
</comment>
<organism evidence="1 2">
    <name type="scientific">Nonomuraea africana</name>
    <dbReference type="NCBI Taxonomy" id="46171"/>
    <lineage>
        <taxon>Bacteria</taxon>
        <taxon>Bacillati</taxon>
        <taxon>Actinomycetota</taxon>
        <taxon>Actinomycetes</taxon>
        <taxon>Streptosporangiales</taxon>
        <taxon>Streptosporangiaceae</taxon>
        <taxon>Nonomuraea</taxon>
    </lineage>
</organism>
<dbReference type="Proteomes" id="UP000661607">
    <property type="component" value="Unassembled WGS sequence"/>
</dbReference>
<dbReference type="RefSeq" id="WP_192774973.1">
    <property type="nucleotide sequence ID" value="NZ_BAAASY010000005.1"/>
</dbReference>
<reference evidence="1 2" key="1">
    <citation type="submission" date="2020-10" db="EMBL/GenBank/DDBJ databases">
        <title>Sequencing the genomes of 1000 actinobacteria strains.</title>
        <authorList>
            <person name="Klenk H.-P."/>
        </authorList>
    </citation>
    <scope>NUCLEOTIDE SEQUENCE [LARGE SCALE GENOMIC DNA]</scope>
    <source>
        <strain evidence="1 2">DSM 43748</strain>
    </source>
</reference>
<proteinExistence type="predicted"/>
<gene>
    <name evidence="1" type="ORF">H4W81_002525</name>
</gene>
<protein>
    <recommendedName>
        <fullName evidence="3">FXSXX-COOH protein</fullName>
    </recommendedName>
</protein>